<accession>A0A2W5HIN8</accession>
<keyword evidence="4 5" id="KW-0472">Membrane</keyword>
<evidence type="ECO:0000313" key="6">
    <source>
        <dbReference type="EMBL" id="PZP55532.1"/>
    </source>
</evidence>
<name>A0A2W5HIN8_9BACT</name>
<sequence length="143" mass="15463">MIILKPQIIGKNNMITGFYAGLLGLMLVVLILRVALRRRKYKVGLGDGGIADLGQAIRVHGNFVETAPVMLILLLLLESSHSQALILHSCGLSIVLSRLLHAYGITSSPLASNGRKYGVLLTFIVIIVSSILLISKYLSNIIT</sequence>
<dbReference type="GO" id="GO:0016020">
    <property type="term" value="C:membrane"/>
    <property type="evidence" value="ECO:0007669"/>
    <property type="project" value="UniProtKB-SubCell"/>
</dbReference>
<dbReference type="InterPro" id="IPR023352">
    <property type="entry name" value="MAPEG-like_dom_sf"/>
</dbReference>
<evidence type="ECO:0000313" key="7">
    <source>
        <dbReference type="Proteomes" id="UP000249739"/>
    </source>
</evidence>
<evidence type="ECO:0000256" key="2">
    <source>
        <dbReference type="ARBA" id="ARBA00022692"/>
    </source>
</evidence>
<comment type="subcellular location">
    <subcellularLocation>
        <location evidence="1">Membrane</location>
    </subcellularLocation>
</comment>
<proteinExistence type="predicted"/>
<protein>
    <submittedName>
        <fullName evidence="6">Glutathione S-transferase</fullName>
    </submittedName>
</protein>
<feature type="transmembrane region" description="Helical" evidence="5">
    <location>
        <begin position="117"/>
        <end position="138"/>
    </location>
</feature>
<gene>
    <name evidence="6" type="ORF">DI586_06535</name>
</gene>
<reference evidence="6 7" key="1">
    <citation type="submission" date="2017-08" db="EMBL/GenBank/DDBJ databases">
        <title>Infants hospitalized years apart are colonized by the same room-sourced microbial strains.</title>
        <authorList>
            <person name="Brooks B."/>
            <person name="Olm M.R."/>
            <person name="Firek B.A."/>
            <person name="Baker R."/>
            <person name="Thomas B.C."/>
            <person name="Morowitz M.J."/>
            <person name="Banfield J.F."/>
        </authorList>
    </citation>
    <scope>NUCLEOTIDE SEQUENCE [LARGE SCALE GENOMIC DNA]</scope>
    <source>
        <strain evidence="6">S2_006_000_R2_64</strain>
    </source>
</reference>
<feature type="transmembrane region" description="Helical" evidence="5">
    <location>
        <begin position="56"/>
        <end position="77"/>
    </location>
</feature>
<dbReference type="AlphaFoldDB" id="A0A2W5HIN8"/>
<comment type="caution">
    <text evidence="6">The sequence shown here is derived from an EMBL/GenBank/DDBJ whole genome shotgun (WGS) entry which is preliminary data.</text>
</comment>
<feature type="transmembrane region" description="Helical" evidence="5">
    <location>
        <begin position="84"/>
        <end position="105"/>
    </location>
</feature>
<dbReference type="Gene3D" id="1.20.120.550">
    <property type="entry name" value="Membrane associated eicosanoid/glutathione metabolism-like domain"/>
    <property type="match status" value="1"/>
</dbReference>
<keyword evidence="3 5" id="KW-1133">Transmembrane helix</keyword>
<dbReference type="SUPFAM" id="SSF161084">
    <property type="entry name" value="MAPEG domain-like"/>
    <property type="match status" value="1"/>
</dbReference>
<dbReference type="Pfam" id="PF01124">
    <property type="entry name" value="MAPEG"/>
    <property type="match status" value="1"/>
</dbReference>
<organism evidence="6 7">
    <name type="scientific">Micavibrio aeruginosavorus</name>
    <dbReference type="NCBI Taxonomy" id="349221"/>
    <lineage>
        <taxon>Bacteria</taxon>
        <taxon>Pseudomonadati</taxon>
        <taxon>Bdellovibrionota</taxon>
        <taxon>Bdellovibrionia</taxon>
        <taxon>Bdellovibrionales</taxon>
        <taxon>Pseudobdellovibrionaceae</taxon>
        <taxon>Micavibrio</taxon>
    </lineage>
</organism>
<dbReference type="PANTHER" id="PTHR35814:SF1">
    <property type="entry name" value="GLUTATHIONE S-TRANSFERASE-RELATED"/>
    <property type="match status" value="1"/>
</dbReference>
<feature type="transmembrane region" description="Helical" evidence="5">
    <location>
        <begin position="12"/>
        <end position="36"/>
    </location>
</feature>
<keyword evidence="6" id="KW-0808">Transferase</keyword>
<dbReference type="EMBL" id="QFOT01000064">
    <property type="protein sequence ID" value="PZP55532.1"/>
    <property type="molecule type" value="Genomic_DNA"/>
</dbReference>
<evidence type="ECO:0000256" key="4">
    <source>
        <dbReference type="ARBA" id="ARBA00023136"/>
    </source>
</evidence>
<dbReference type="GO" id="GO:0016740">
    <property type="term" value="F:transferase activity"/>
    <property type="evidence" value="ECO:0007669"/>
    <property type="project" value="UniProtKB-KW"/>
</dbReference>
<dbReference type="PANTHER" id="PTHR35814">
    <property type="match status" value="1"/>
</dbReference>
<evidence type="ECO:0000256" key="5">
    <source>
        <dbReference type="SAM" id="Phobius"/>
    </source>
</evidence>
<evidence type="ECO:0000256" key="3">
    <source>
        <dbReference type="ARBA" id="ARBA00022989"/>
    </source>
</evidence>
<dbReference type="Proteomes" id="UP000249739">
    <property type="component" value="Unassembled WGS sequence"/>
</dbReference>
<dbReference type="InterPro" id="IPR001129">
    <property type="entry name" value="Membr-assoc_MAPEG"/>
</dbReference>
<keyword evidence="2 5" id="KW-0812">Transmembrane</keyword>
<evidence type="ECO:0000256" key="1">
    <source>
        <dbReference type="ARBA" id="ARBA00004370"/>
    </source>
</evidence>